<organism evidence="2 3">
    <name type="scientific">Agrococcus baldri</name>
    <dbReference type="NCBI Taxonomy" id="153730"/>
    <lineage>
        <taxon>Bacteria</taxon>
        <taxon>Bacillati</taxon>
        <taxon>Actinomycetota</taxon>
        <taxon>Actinomycetes</taxon>
        <taxon>Micrococcales</taxon>
        <taxon>Microbacteriaceae</taxon>
        <taxon>Agrococcus</taxon>
    </lineage>
</organism>
<proteinExistence type="predicted"/>
<dbReference type="EMBL" id="BJUU01000001">
    <property type="protein sequence ID" value="GEK78805.1"/>
    <property type="molecule type" value="Genomic_DNA"/>
</dbReference>
<dbReference type="RefSeq" id="WP_146792205.1">
    <property type="nucleotide sequence ID" value="NZ_BJUU01000001.1"/>
</dbReference>
<keyword evidence="2" id="KW-0255">Endonuclease</keyword>
<evidence type="ECO:0000259" key="1">
    <source>
        <dbReference type="SMART" id="SM00507"/>
    </source>
</evidence>
<dbReference type="Gene3D" id="1.10.30.50">
    <property type="match status" value="1"/>
</dbReference>
<name>A0AA87RE79_9MICO</name>
<dbReference type="InterPro" id="IPR003615">
    <property type="entry name" value="HNH_nuc"/>
</dbReference>
<keyword evidence="3" id="KW-1185">Reference proteome</keyword>
<evidence type="ECO:0000313" key="2">
    <source>
        <dbReference type="EMBL" id="GEK78805.1"/>
    </source>
</evidence>
<keyword evidence="2" id="KW-0378">Hydrolase</keyword>
<accession>A0AA87RE79</accession>
<dbReference type="PANTHER" id="PTHR33877:SF2">
    <property type="entry name" value="OS07G0170200 PROTEIN"/>
    <property type="match status" value="1"/>
</dbReference>
<dbReference type="Proteomes" id="UP000321749">
    <property type="component" value="Unassembled WGS sequence"/>
</dbReference>
<feature type="domain" description="HNH nuclease" evidence="1">
    <location>
        <begin position="74"/>
        <end position="123"/>
    </location>
</feature>
<protein>
    <submittedName>
        <fullName evidence="2">HNH endonuclease</fullName>
    </submittedName>
</protein>
<comment type="caution">
    <text evidence="2">The sequence shown here is derived from an EMBL/GenBank/DDBJ whole genome shotgun (WGS) entry which is preliminary data.</text>
</comment>
<dbReference type="AlphaFoldDB" id="A0AA87RE79"/>
<dbReference type="InterPro" id="IPR052892">
    <property type="entry name" value="NA-targeting_endonuclease"/>
</dbReference>
<dbReference type="CDD" id="cd00085">
    <property type="entry name" value="HNHc"/>
    <property type="match status" value="1"/>
</dbReference>
<dbReference type="Pfam" id="PF14279">
    <property type="entry name" value="HNH_5"/>
    <property type="match status" value="1"/>
</dbReference>
<dbReference type="SMART" id="SM00507">
    <property type="entry name" value="HNHc"/>
    <property type="match status" value="1"/>
</dbReference>
<sequence>MTAQVVVLNATLEPIGVASLQRAVAFLVKERAQVMLAGDGTIRSNSLELPVPRVVVFNEYVQIPHTRLYDRMPWTRKGVLDRDGRRCAYCERTGATIDHIQPTSRGGESSWLNTITACVACNGAKGSRTPAEAGMPLRFEPRVVWRREVMMLAVEAAGVDLRELGLALERSGA</sequence>
<dbReference type="PANTHER" id="PTHR33877">
    <property type="entry name" value="SLL1193 PROTEIN"/>
    <property type="match status" value="1"/>
</dbReference>
<evidence type="ECO:0000313" key="3">
    <source>
        <dbReference type="Proteomes" id="UP000321749"/>
    </source>
</evidence>
<keyword evidence="2" id="KW-0540">Nuclease</keyword>
<reference evidence="2 3" key="1">
    <citation type="submission" date="2019-07" db="EMBL/GenBank/DDBJ databases">
        <title>Whole genome shotgun sequence of Agrococcus baldri NBRC 103055.</title>
        <authorList>
            <person name="Hosoyama A."/>
            <person name="Uohara A."/>
            <person name="Ohji S."/>
            <person name="Ichikawa N."/>
        </authorList>
    </citation>
    <scope>NUCLEOTIDE SEQUENCE [LARGE SCALE GENOMIC DNA]</scope>
    <source>
        <strain evidence="2 3">NBRC 103055</strain>
    </source>
</reference>
<dbReference type="GO" id="GO:0004519">
    <property type="term" value="F:endonuclease activity"/>
    <property type="evidence" value="ECO:0007669"/>
    <property type="project" value="UniProtKB-KW"/>
</dbReference>
<gene>
    <name evidence="2" type="ORF">ABA31_01560</name>
</gene>
<dbReference type="InterPro" id="IPR029471">
    <property type="entry name" value="HNH_5"/>
</dbReference>